<feature type="domain" description="YrdC-like" evidence="1">
    <location>
        <begin position="12"/>
        <end position="196"/>
    </location>
</feature>
<name>A0A971M685_9BACT</name>
<evidence type="ECO:0000313" key="3">
    <source>
        <dbReference type="Proteomes" id="UP000777265"/>
    </source>
</evidence>
<evidence type="ECO:0000259" key="1">
    <source>
        <dbReference type="PROSITE" id="PS51163"/>
    </source>
</evidence>
<dbReference type="NCBIfam" id="TIGR00057">
    <property type="entry name" value="L-threonylcarbamoyladenylate synthase"/>
    <property type="match status" value="1"/>
</dbReference>
<gene>
    <name evidence="2" type="ORF">GXY80_14280</name>
</gene>
<dbReference type="Pfam" id="PF01300">
    <property type="entry name" value="Sua5_yciO_yrdC"/>
    <property type="match status" value="1"/>
</dbReference>
<comment type="caution">
    <text evidence="2">The sequence shown here is derived from an EMBL/GenBank/DDBJ whole genome shotgun (WGS) entry which is preliminary data.</text>
</comment>
<protein>
    <submittedName>
        <fullName evidence="2">Threonylcarbamoyl-AMP synthase</fullName>
    </submittedName>
</protein>
<dbReference type="SUPFAM" id="SSF55821">
    <property type="entry name" value="YrdC/RibB"/>
    <property type="match status" value="1"/>
</dbReference>
<dbReference type="EMBL" id="JAAYEE010000275">
    <property type="protein sequence ID" value="NLW36625.1"/>
    <property type="molecule type" value="Genomic_DNA"/>
</dbReference>
<organism evidence="2 3">
    <name type="scientific">Syntrophorhabdus aromaticivorans</name>
    <dbReference type="NCBI Taxonomy" id="328301"/>
    <lineage>
        <taxon>Bacteria</taxon>
        <taxon>Pseudomonadati</taxon>
        <taxon>Thermodesulfobacteriota</taxon>
        <taxon>Syntrophorhabdia</taxon>
        <taxon>Syntrophorhabdales</taxon>
        <taxon>Syntrophorhabdaceae</taxon>
        <taxon>Syntrophorhabdus</taxon>
    </lineage>
</organism>
<dbReference type="Gene3D" id="3.90.870.10">
    <property type="entry name" value="DHBP synthase"/>
    <property type="match status" value="1"/>
</dbReference>
<dbReference type="PANTHER" id="PTHR42828">
    <property type="entry name" value="DHBP SYNTHASE RIBB-LIKE ALPHA/BETA DOMAIN-CONTAINING PROTEIN"/>
    <property type="match status" value="1"/>
</dbReference>
<accession>A0A971M685</accession>
<dbReference type="PANTHER" id="PTHR42828:SF3">
    <property type="entry name" value="THREONYLCARBAMOYL-AMP SYNTHASE"/>
    <property type="match status" value="1"/>
</dbReference>
<dbReference type="InterPro" id="IPR006070">
    <property type="entry name" value="Sua5-like_dom"/>
</dbReference>
<dbReference type="InterPro" id="IPR052532">
    <property type="entry name" value="SUA5_domain"/>
</dbReference>
<dbReference type="InterPro" id="IPR017945">
    <property type="entry name" value="DHBP_synth_RibB-like_a/b_dom"/>
</dbReference>
<dbReference type="Proteomes" id="UP000777265">
    <property type="component" value="Unassembled WGS sequence"/>
</dbReference>
<evidence type="ECO:0000313" key="2">
    <source>
        <dbReference type="EMBL" id="NLW36625.1"/>
    </source>
</evidence>
<dbReference type="GO" id="GO:0003725">
    <property type="term" value="F:double-stranded RNA binding"/>
    <property type="evidence" value="ECO:0007669"/>
    <property type="project" value="InterPro"/>
</dbReference>
<reference evidence="2" key="2">
    <citation type="submission" date="2020-01" db="EMBL/GenBank/DDBJ databases">
        <authorList>
            <person name="Campanaro S."/>
        </authorList>
    </citation>
    <scope>NUCLEOTIDE SEQUENCE</scope>
    <source>
        <strain evidence="2">AS06rmzACSIP_7</strain>
    </source>
</reference>
<reference evidence="2" key="1">
    <citation type="journal article" date="2020" name="Biotechnol. Biofuels">
        <title>New insights from the biogas microbiome by comprehensive genome-resolved metagenomics of nearly 1600 species originating from multiple anaerobic digesters.</title>
        <authorList>
            <person name="Campanaro S."/>
            <person name="Treu L."/>
            <person name="Rodriguez-R L.M."/>
            <person name="Kovalovszki A."/>
            <person name="Ziels R.M."/>
            <person name="Maus I."/>
            <person name="Zhu X."/>
            <person name="Kougias P.G."/>
            <person name="Basile A."/>
            <person name="Luo G."/>
            <person name="Schluter A."/>
            <person name="Konstantinidis K.T."/>
            <person name="Angelidaki I."/>
        </authorList>
    </citation>
    <scope>NUCLEOTIDE SEQUENCE</scope>
    <source>
        <strain evidence="2">AS06rmzACSIP_7</strain>
    </source>
</reference>
<dbReference type="AlphaFoldDB" id="A0A971M685"/>
<proteinExistence type="predicted"/>
<sequence>MIVEWDPLRPRKKITELIRKTLDDGGIIVYPTDTLYGMGCDLFNIKAIKKLYQIKRLPTRRALSIICMDFRDVSEYAVMSDFSFGVLKQCLPGPYTFILRARKIMPKLLMTEKKEVGIRIPSHPVPAALTKLLERPIINTSARVFGEEILSDPRQIEKTFKGSVDLVIDGEIMVSEASTVMRLVDDTIEVLREGKGPFKHLLTG</sequence>
<dbReference type="PROSITE" id="PS51163">
    <property type="entry name" value="YRDC"/>
    <property type="match status" value="1"/>
</dbReference>